<dbReference type="Pfam" id="PF09362">
    <property type="entry name" value="DUF1996"/>
    <property type="match status" value="1"/>
</dbReference>
<accession>A0A7W7N031</accession>
<keyword evidence="2" id="KW-0732">Signal</keyword>
<evidence type="ECO:0000313" key="6">
    <source>
        <dbReference type="Proteomes" id="UP000549343"/>
    </source>
</evidence>
<dbReference type="PANTHER" id="PTHR43662">
    <property type="match status" value="1"/>
</dbReference>
<proteinExistence type="predicted"/>
<dbReference type="EMBL" id="BAAAHD010000018">
    <property type="protein sequence ID" value="GAA0557555.1"/>
    <property type="molecule type" value="Genomic_DNA"/>
</dbReference>
<reference evidence="5 6" key="3">
    <citation type="submission" date="2020-08" db="EMBL/GenBank/DDBJ databases">
        <title>Sequencing the genomes of 1000 actinobacteria strains.</title>
        <authorList>
            <person name="Klenk H.-P."/>
        </authorList>
    </citation>
    <scope>NUCLEOTIDE SEQUENCE [LARGE SCALE GENOMIC DNA]</scope>
    <source>
        <strain evidence="5 6">DSM 44772</strain>
    </source>
</reference>
<feature type="compositionally biased region" description="Low complexity" evidence="1">
    <location>
        <begin position="131"/>
        <end position="146"/>
    </location>
</feature>
<evidence type="ECO:0000256" key="1">
    <source>
        <dbReference type="SAM" id="MobiDB-lite"/>
    </source>
</evidence>
<dbReference type="PANTHER" id="PTHR43662:SF3">
    <property type="entry name" value="DOMAIN PROTEIN, PUTATIVE (AFU_ORTHOLOGUE AFUA_6G11970)-RELATED"/>
    <property type="match status" value="1"/>
</dbReference>
<reference evidence="7" key="2">
    <citation type="journal article" date="2019" name="Int. J. Syst. Evol. Microbiol.">
        <title>The Global Catalogue of Microorganisms (GCM) 10K type strain sequencing project: providing services to taxonomists for standard genome sequencing and annotation.</title>
        <authorList>
            <consortium name="The Broad Institute Genomics Platform"/>
            <consortium name="The Broad Institute Genome Sequencing Center for Infectious Disease"/>
            <person name="Wu L."/>
            <person name="Ma J."/>
        </authorList>
    </citation>
    <scope>NUCLEOTIDE SEQUENCE [LARGE SCALE GENOMIC DNA]</scope>
    <source>
        <strain evidence="7">JCM 10667</strain>
    </source>
</reference>
<comment type="caution">
    <text evidence="5">The sequence shown here is derived from an EMBL/GenBank/DDBJ whole genome shotgun (WGS) entry which is preliminary data.</text>
</comment>
<dbReference type="Proteomes" id="UP000549343">
    <property type="component" value="Unassembled WGS sequence"/>
</dbReference>
<dbReference type="AlphaFoldDB" id="A0A7W7N031"/>
<feature type="region of interest" description="Disordered" evidence="1">
    <location>
        <begin position="442"/>
        <end position="505"/>
    </location>
</feature>
<feature type="compositionally biased region" description="Low complexity" evidence="1">
    <location>
        <begin position="67"/>
        <end position="98"/>
    </location>
</feature>
<evidence type="ECO:0000256" key="2">
    <source>
        <dbReference type="SAM" id="SignalP"/>
    </source>
</evidence>
<evidence type="ECO:0000313" key="5">
    <source>
        <dbReference type="EMBL" id="MBB4776495.1"/>
    </source>
</evidence>
<feature type="compositionally biased region" description="Low complexity" evidence="1">
    <location>
        <begin position="455"/>
        <end position="482"/>
    </location>
</feature>
<reference evidence="4" key="1">
    <citation type="journal article" date="2014" name="Int. J. Syst. Evol. Microbiol.">
        <title>Complete genome of a new Firmicutes species belonging to the dominant human colonic microbiota ('Ruminococcus bicirculans') reveals two chromosomes and a selective capacity to utilize plant glucans.</title>
        <authorList>
            <consortium name="NISC Comparative Sequencing Program"/>
            <person name="Wegmann U."/>
            <person name="Louis P."/>
            <person name="Goesmann A."/>
            <person name="Henrissat B."/>
            <person name="Duncan S.H."/>
            <person name="Flint H.J."/>
        </authorList>
    </citation>
    <scope>NUCLEOTIDE SEQUENCE</scope>
    <source>
        <strain evidence="4">JCM 10667</strain>
    </source>
</reference>
<dbReference type="Proteomes" id="UP001501427">
    <property type="component" value="Unassembled WGS sequence"/>
</dbReference>
<feature type="region of interest" description="Disordered" evidence="1">
    <location>
        <begin position="23"/>
        <end position="197"/>
    </location>
</feature>
<evidence type="ECO:0000313" key="4">
    <source>
        <dbReference type="EMBL" id="GAA0557555.1"/>
    </source>
</evidence>
<feature type="signal peptide" evidence="2">
    <location>
        <begin position="1"/>
        <end position="21"/>
    </location>
</feature>
<reference evidence="4" key="4">
    <citation type="submission" date="2023-12" db="EMBL/GenBank/DDBJ databases">
        <authorList>
            <person name="Sun Q."/>
            <person name="Inoue M."/>
        </authorList>
    </citation>
    <scope>NUCLEOTIDE SEQUENCE</scope>
    <source>
        <strain evidence="4">JCM 10667</strain>
    </source>
</reference>
<gene>
    <name evidence="5" type="ORF">F4557_004913</name>
    <name evidence="4" type="ORF">GCM10009546_19560</name>
</gene>
<name>A0A7W7N031_9ACTN</name>
<feature type="chain" id="PRO_5038401559" description="DUF1996 domain-containing protein" evidence="2">
    <location>
        <begin position="22"/>
        <end position="505"/>
    </location>
</feature>
<evidence type="ECO:0000259" key="3">
    <source>
        <dbReference type="Pfam" id="PF09362"/>
    </source>
</evidence>
<feature type="compositionally biased region" description="Low complexity" evidence="1">
    <location>
        <begin position="23"/>
        <end position="39"/>
    </location>
</feature>
<feature type="domain" description="DUF1996" evidence="3">
    <location>
        <begin position="203"/>
        <end position="424"/>
    </location>
</feature>
<dbReference type="RefSeq" id="WP_221480814.1">
    <property type="nucleotide sequence ID" value="NZ_BAAAHD010000018.1"/>
</dbReference>
<evidence type="ECO:0000313" key="7">
    <source>
        <dbReference type="Proteomes" id="UP001501427"/>
    </source>
</evidence>
<protein>
    <recommendedName>
        <fullName evidence="3">DUF1996 domain-containing protein</fullName>
    </recommendedName>
</protein>
<feature type="compositionally biased region" description="Basic residues" evidence="1">
    <location>
        <begin position="169"/>
        <end position="178"/>
    </location>
</feature>
<organism evidence="5 6">
    <name type="scientific">Actinomadura livida</name>
    <dbReference type="NCBI Taxonomy" id="79909"/>
    <lineage>
        <taxon>Bacteria</taxon>
        <taxon>Bacillati</taxon>
        <taxon>Actinomycetota</taxon>
        <taxon>Actinomycetes</taxon>
        <taxon>Streptosporangiales</taxon>
        <taxon>Thermomonosporaceae</taxon>
        <taxon>Actinomadura</taxon>
    </lineage>
</organism>
<dbReference type="PROSITE" id="PS51257">
    <property type="entry name" value="PROKAR_LIPOPROTEIN"/>
    <property type="match status" value="1"/>
</dbReference>
<dbReference type="EMBL" id="JACHMV010000001">
    <property type="protein sequence ID" value="MBB4776495.1"/>
    <property type="molecule type" value="Genomic_DNA"/>
</dbReference>
<keyword evidence="7" id="KW-1185">Reference proteome</keyword>
<dbReference type="InterPro" id="IPR018535">
    <property type="entry name" value="DUF1996"/>
</dbReference>
<sequence>MGSKKKAFAVIIPALALVTSACQVTPGGTAGPQPGQSTPAAGSDLDGGQLDDVKNPGDPNGGGQQPGDGQQSPGDGQQPPADGEQPPGDGEQPPADGEQPPADGEQPPADGEQPPADGEQPPADGEQPPADGEQPPGDGEQPPGDDQQVEIPELREDQYVPIRQAPRVRQPRTTRRGSKGVFRVDCGTNEGQAHNNPDNVVAAPGVVNGAHHIHDYVGNLDTDAFSTDETLAAAGTTCTNGDKSTYFWPVLRLRDGEDNSDRAEQSRIDGNVGSIVEPAEVKLEFLGNPRSRVVAMPQFIRMATGDAKAVTNGLQNAKAQWTCTGFENRAFTDKYPLCPEGSLVTRVLNFASCWDGQNTDSANHRDHIAFPDERTGACPEGTLAVPQLRMTLAYDVPAQPLAFALDSFPESGHDPVTDHGDFINVMGEQLMQQVVNTINGRKRMRGGQGQGNDQGQGQPTEQPAAPTEEPAAPTEEPAVPTEEPADPSQEPAPPTEEPATRNQQY</sequence>